<dbReference type="EMBL" id="UINC01131018">
    <property type="protein sequence ID" value="SVD12466.1"/>
    <property type="molecule type" value="Genomic_DNA"/>
</dbReference>
<gene>
    <name evidence="1" type="ORF">METZ01_LOCUS365320</name>
</gene>
<protein>
    <submittedName>
        <fullName evidence="1">Uncharacterized protein</fullName>
    </submittedName>
</protein>
<reference evidence="1" key="1">
    <citation type="submission" date="2018-05" db="EMBL/GenBank/DDBJ databases">
        <authorList>
            <person name="Lanie J.A."/>
            <person name="Ng W.-L."/>
            <person name="Kazmierczak K.M."/>
            <person name="Andrzejewski T.M."/>
            <person name="Davidsen T.M."/>
            <person name="Wayne K.J."/>
            <person name="Tettelin H."/>
            <person name="Glass J.I."/>
            <person name="Rusch D."/>
            <person name="Podicherti R."/>
            <person name="Tsui H.-C.T."/>
            <person name="Winkler M.E."/>
        </authorList>
    </citation>
    <scope>NUCLEOTIDE SEQUENCE</scope>
</reference>
<name>A0A382SRK7_9ZZZZ</name>
<feature type="non-terminal residue" evidence="1">
    <location>
        <position position="1"/>
    </location>
</feature>
<feature type="non-terminal residue" evidence="1">
    <location>
        <position position="66"/>
    </location>
</feature>
<proteinExistence type="predicted"/>
<evidence type="ECO:0000313" key="1">
    <source>
        <dbReference type="EMBL" id="SVD12466.1"/>
    </source>
</evidence>
<sequence>SKKKTAVFGISARLQSLEKDSHRLEKTSKSFQEWLPKLILWVAKKPFSIICCSRSQKLPMRPSENG</sequence>
<dbReference type="AlphaFoldDB" id="A0A382SRK7"/>
<accession>A0A382SRK7</accession>
<organism evidence="1">
    <name type="scientific">marine metagenome</name>
    <dbReference type="NCBI Taxonomy" id="408172"/>
    <lineage>
        <taxon>unclassified sequences</taxon>
        <taxon>metagenomes</taxon>
        <taxon>ecological metagenomes</taxon>
    </lineage>
</organism>